<evidence type="ECO:0000313" key="6">
    <source>
        <dbReference type="Proteomes" id="UP001141183"/>
    </source>
</evidence>
<evidence type="ECO:0000256" key="1">
    <source>
        <dbReference type="ARBA" id="ARBA00010833"/>
    </source>
</evidence>
<evidence type="ECO:0000259" key="4">
    <source>
        <dbReference type="Pfam" id="PF22422"/>
    </source>
</evidence>
<reference evidence="5" key="1">
    <citation type="submission" date="2022-05" db="EMBL/GenBank/DDBJ databases">
        <title>Draft genome sequence of Clostridium tertium strain CP3 isolated from Peru.</title>
        <authorList>
            <person name="Hurtado R."/>
            <person name="Lima L."/>
            <person name="Sousa T."/>
            <person name="Jaiswal A.K."/>
            <person name="Tiwari S."/>
            <person name="Maturrano L."/>
            <person name="Brenig B."/>
            <person name="Azevedo V."/>
        </authorList>
    </citation>
    <scope>NUCLEOTIDE SEQUENCE</scope>
    <source>
        <strain evidence="5">CP3</strain>
    </source>
</reference>
<dbReference type="RefSeq" id="WP_272470532.1">
    <property type="nucleotide sequence ID" value="NZ_JAMRYU010000015.1"/>
</dbReference>
<protein>
    <recommendedName>
        <fullName evidence="4">Mannosylglycerate hydrolase MGH1-like glycoside hydrolase domain-containing protein</fullName>
    </recommendedName>
</protein>
<feature type="domain" description="Mannosylglycerate hydrolase MGH1-like glycoside hydrolase" evidence="4">
    <location>
        <begin position="243"/>
        <end position="546"/>
    </location>
</feature>
<keyword evidence="6" id="KW-1185">Reference proteome</keyword>
<keyword evidence="2" id="KW-0378">Hydrolase</keyword>
<dbReference type="PANTHER" id="PTHR10412:SF11">
    <property type="entry name" value="MANNOSYL-OLIGOSACCHARIDE GLUCOSIDASE"/>
    <property type="match status" value="1"/>
</dbReference>
<dbReference type="SUPFAM" id="SSF48208">
    <property type="entry name" value="Six-hairpin glycosidases"/>
    <property type="match status" value="1"/>
</dbReference>
<dbReference type="GO" id="GO:0004573">
    <property type="term" value="F:Glc3Man9GlcNAc2 oligosaccharide glucosidase activity"/>
    <property type="evidence" value="ECO:0007669"/>
    <property type="project" value="InterPro"/>
</dbReference>
<dbReference type="InterPro" id="IPR008928">
    <property type="entry name" value="6-hairpin_glycosidase_sf"/>
</dbReference>
<sequence length="563" mass="64131">MSIKYENSNPSNTGLFLKSLRAKSRGHMNVLKIIPLKNNTPIEYTYSADYSSIILSFDGGEISICFDTDSRILLYGKGADVGLRLDTQPVYNFEFNYYLGTEGNEYSIINSYKNLTKFLVFAPSGKVNLTQNILYDDTGSTSESENVSFIDITSSNAEDFKCVIQDIPTHTALPFYKEYDFEECRANSQKAFESFCALQPVVDEKYAKSLLYASYINWSSTVKPEGYLRRYTIFASNNYFLGAWSWDHCFNALGLAGVDNNLAFDQMEVLYDYQDELGQIPGSVSDSTLRWNFTKPAVQGLFYSKMMKKMDFTKEQLESIYSHVEKQVLFYEKYKDSNNDGIIEYTHGNDSGQDNSTVFKDAIIIDSPDLTAFLIKSMDTLSDIAKKLNNEEGRLYWNNRADELTKKFIDYFIVDNLPVARATRTGEIIHSNALLPLMSIVLGKRLPDEIRKSMIDLLSSKKYLTDWGIASEAIDSDLYQDDAYWRGPIWAPTTLLLVEAFEDCGETELAMDIARKYCNLINKSGCAENYNAITGEALRDKSFTWTASTFIYLASKLYKYENK</sequence>
<dbReference type="EMBL" id="JAMRYU010000015">
    <property type="protein sequence ID" value="MDC4241348.1"/>
    <property type="molecule type" value="Genomic_DNA"/>
</dbReference>
<keyword evidence="3" id="KW-0326">Glycosidase</keyword>
<dbReference type="GO" id="GO:0009311">
    <property type="term" value="P:oligosaccharide metabolic process"/>
    <property type="evidence" value="ECO:0007669"/>
    <property type="project" value="InterPro"/>
</dbReference>
<evidence type="ECO:0000256" key="3">
    <source>
        <dbReference type="ARBA" id="ARBA00023295"/>
    </source>
</evidence>
<accession>A0A9X3XM09</accession>
<comment type="similarity">
    <text evidence="1">Belongs to the glycosyl hydrolase 63 family.</text>
</comment>
<dbReference type="InterPro" id="IPR012341">
    <property type="entry name" value="6hp_glycosidase-like_sf"/>
</dbReference>
<dbReference type="GO" id="GO:0006487">
    <property type="term" value="P:protein N-linked glycosylation"/>
    <property type="evidence" value="ECO:0007669"/>
    <property type="project" value="TreeGrafter"/>
</dbReference>
<name>A0A9X3XM09_9CLOT</name>
<gene>
    <name evidence="5" type="ORF">NE398_14420</name>
</gene>
<dbReference type="Pfam" id="PF22422">
    <property type="entry name" value="MGH1-like_GH"/>
    <property type="match status" value="1"/>
</dbReference>
<comment type="caution">
    <text evidence="5">The sequence shown here is derived from an EMBL/GenBank/DDBJ whole genome shotgun (WGS) entry which is preliminary data.</text>
</comment>
<dbReference type="Gene3D" id="1.50.10.10">
    <property type="match status" value="1"/>
</dbReference>
<evidence type="ECO:0000256" key="2">
    <source>
        <dbReference type="ARBA" id="ARBA00022801"/>
    </source>
</evidence>
<evidence type="ECO:0000313" key="5">
    <source>
        <dbReference type="EMBL" id="MDC4241348.1"/>
    </source>
</evidence>
<dbReference type="InterPro" id="IPR054491">
    <property type="entry name" value="MGH1-like_GH"/>
</dbReference>
<proteinExistence type="inferred from homology"/>
<dbReference type="Proteomes" id="UP001141183">
    <property type="component" value="Unassembled WGS sequence"/>
</dbReference>
<dbReference type="AlphaFoldDB" id="A0A9X3XM09"/>
<organism evidence="5 6">
    <name type="scientific">Clostridium tertium</name>
    <dbReference type="NCBI Taxonomy" id="1559"/>
    <lineage>
        <taxon>Bacteria</taxon>
        <taxon>Bacillati</taxon>
        <taxon>Bacillota</taxon>
        <taxon>Clostridia</taxon>
        <taxon>Eubacteriales</taxon>
        <taxon>Clostridiaceae</taxon>
        <taxon>Clostridium</taxon>
    </lineage>
</organism>
<dbReference type="PANTHER" id="PTHR10412">
    <property type="entry name" value="MANNOSYL-OLIGOSACCHARIDE GLUCOSIDASE"/>
    <property type="match status" value="1"/>
</dbReference>
<dbReference type="InterPro" id="IPR004888">
    <property type="entry name" value="Glycoside_hydrolase_63"/>
</dbReference>